<keyword evidence="4 7" id="KW-1133">Transmembrane helix</keyword>
<reference evidence="9 10" key="1">
    <citation type="submission" date="2017-10" db="EMBL/GenBank/DDBJ databases">
        <title>Draft genome sequence of cellulolytic Actinomyces sp CtC72 isolated from cattle rumen fluid.</title>
        <authorList>
            <person name="Joshi A.J."/>
            <person name="Vasudevan G."/>
            <person name="Lanjekar V.B."/>
            <person name="Hivarkar S."/>
            <person name="Engineer A."/>
            <person name="Pore S.D."/>
            <person name="Dhakephalkar P.K."/>
            <person name="Dagar S."/>
        </authorList>
    </citation>
    <scope>NUCLEOTIDE SEQUENCE [LARGE SCALE GENOMIC DNA]</scope>
    <source>
        <strain evidence="10">CtC72</strain>
    </source>
</reference>
<feature type="region of interest" description="Disordered" evidence="6">
    <location>
        <begin position="224"/>
        <end position="247"/>
    </location>
</feature>
<name>A0ABX4ME20_9ACTO</name>
<evidence type="ECO:0000256" key="4">
    <source>
        <dbReference type="ARBA" id="ARBA00022989"/>
    </source>
</evidence>
<dbReference type="Proteomes" id="UP000194577">
    <property type="component" value="Unassembled WGS sequence"/>
</dbReference>
<feature type="transmembrane region" description="Helical" evidence="7">
    <location>
        <begin position="158"/>
        <end position="174"/>
    </location>
</feature>
<feature type="non-terminal residue" evidence="9">
    <location>
        <position position="247"/>
    </location>
</feature>
<comment type="subcellular location">
    <subcellularLocation>
        <location evidence="1">Cell membrane</location>
        <topology evidence="1">Single-pass membrane protein</topology>
    </subcellularLocation>
</comment>
<keyword evidence="3 7" id="KW-0812">Transmembrane</keyword>
<feature type="transmembrane region" description="Helical" evidence="7">
    <location>
        <begin position="116"/>
        <end position="137"/>
    </location>
</feature>
<evidence type="ECO:0000256" key="3">
    <source>
        <dbReference type="ARBA" id="ARBA00022692"/>
    </source>
</evidence>
<protein>
    <recommendedName>
        <fullName evidence="8">Phage shock protein PspC N-terminal domain-containing protein</fullName>
    </recommendedName>
</protein>
<dbReference type="RefSeq" id="WP_218961722.1">
    <property type="nucleotide sequence ID" value="NZ_MTPX02000008.1"/>
</dbReference>
<comment type="caution">
    <text evidence="9">The sequence shown here is derived from an EMBL/GenBank/DDBJ whole genome shotgun (WGS) entry which is preliminary data.</text>
</comment>
<keyword evidence="5 7" id="KW-0472">Membrane</keyword>
<dbReference type="InterPro" id="IPR052027">
    <property type="entry name" value="PspC"/>
</dbReference>
<accession>A0ABX4ME20</accession>
<evidence type="ECO:0000259" key="8">
    <source>
        <dbReference type="Pfam" id="PF04024"/>
    </source>
</evidence>
<evidence type="ECO:0000256" key="6">
    <source>
        <dbReference type="SAM" id="MobiDB-lite"/>
    </source>
</evidence>
<dbReference type="PANTHER" id="PTHR33885">
    <property type="entry name" value="PHAGE SHOCK PROTEIN C"/>
    <property type="match status" value="1"/>
</dbReference>
<feature type="region of interest" description="Disordered" evidence="6">
    <location>
        <begin position="1"/>
        <end position="72"/>
    </location>
</feature>
<evidence type="ECO:0000313" key="9">
    <source>
        <dbReference type="EMBL" id="PHP53710.1"/>
    </source>
</evidence>
<feature type="compositionally biased region" description="Low complexity" evidence="6">
    <location>
        <begin position="10"/>
        <end position="28"/>
    </location>
</feature>
<dbReference type="InterPro" id="IPR007168">
    <property type="entry name" value="Phageshock_PspC_N"/>
</dbReference>
<organism evidence="9 10">
    <name type="scientific">Actinomyces ruminis</name>
    <dbReference type="NCBI Taxonomy" id="1937003"/>
    <lineage>
        <taxon>Bacteria</taxon>
        <taxon>Bacillati</taxon>
        <taxon>Actinomycetota</taxon>
        <taxon>Actinomycetes</taxon>
        <taxon>Actinomycetales</taxon>
        <taxon>Actinomycetaceae</taxon>
        <taxon>Actinomyces</taxon>
    </lineage>
</organism>
<feature type="compositionally biased region" description="Pro residues" evidence="6">
    <location>
        <begin position="29"/>
        <end position="43"/>
    </location>
</feature>
<evidence type="ECO:0000256" key="5">
    <source>
        <dbReference type="ARBA" id="ARBA00023136"/>
    </source>
</evidence>
<feature type="transmembrane region" description="Helical" evidence="7">
    <location>
        <begin position="194"/>
        <end position="213"/>
    </location>
</feature>
<dbReference type="PANTHER" id="PTHR33885:SF3">
    <property type="entry name" value="PHAGE SHOCK PROTEIN C"/>
    <property type="match status" value="1"/>
</dbReference>
<evidence type="ECO:0000256" key="2">
    <source>
        <dbReference type="ARBA" id="ARBA00022475"/>
    </source>
</evidence>
<sequence>MSEVPPPEPSAEQPQEQAPSPGAGQPAQPGGPVPPPGAVPPGQPAAGHRSPRHCAAAGRLPTRRRRVRAPTTPAAAGFFESLRRTGLVRTNERWIGGVAGGVARRLGLDPTLVRCIWLVLTIFSGVGLVLYGLGWALMPEESDGRIHLEQALNGDFDAGLAGALATFIAGWVLLDHGLVPSWYITGLAQSDLYNGFWPVVWSCLAVGLAYWAYRAFQRRHHQQPTPGAGLDGAGRHRVPHRTADHRG</sequence>
<dbReference type="EMBL" id="MTPX02000008">
    <property type="protein sequence ID" value="PHP53710.1"/>
    <property type="molecule type" value="Genomic_DNA"/>
</dbReference>
<keyword evidence="10" id="KW-1185">Reference proteome</keyword>
<evidence type="ECO:0000313" key="10">
    <source>
        <dbReference type="Proteomes" id="UP000194577"/>
    </source>
</evidence>
<keyword evidence="2" id="KW-1003">Cell membrane</keyword>
<feature type="domain" description="Phage shock protein PspC N-terminal" evidence="8">
    <location>
        <begin position="87"/>
        <end position="141"/>
    </location>
</feature>
<evidence type="ECO:0000256" key="1">
    <source>
        <dbReference type="ARBA" id="ARBA00004162"/>
    </source>
</evidence>
<evidence type="ECO:0000256" key="7">
    <source>
        <dbReference type="SAM" id="Phobius"/>
    </source>
</evidence>
<dbReference type="Pfam" id="PF04024">
    <property type="entry name" value="PspC"/>
    <property type="match status" value="1"/>
</dbReference>
<gene>
    <name evidence="9" type="ORF">BW737_001080</name>
</gene>
<proteinExistence type="predicted"/>